<feature type="compositionally biased region" description="Gly residues" evidence="12">
    <location>
        <begin position="651"/>
        <end position="666"/>
    </location>
</feature>
<comment type="catalytic activity">
    <reaction evidence="10 11">
        <text>L-cysteinyl-[protein] + hexadecanoyl-CoA = S-hexadecanoyl-L-cysteinyl-[protein] + CoA</text>
        <dbReference type="Rhea" id="RHEA:36683"/>
        <dbReference type="Rhea" id="RHEA-COMP:10131"/>
        <dbReference type="Rhea" id="RHEA-COMP:11032"/>
        <dbReference type="ChEBI" id="CHEBI:29950"/>
        <dbReference type="ChEBI" id="CHEBI:57287"/>
        <dbReference type="ChEBI" id="CHEBI:57379"/>
        <dbReference type="ChEBI" id="CHEBI:74151"/>
        <dbReference type="EC" id="2.3.1.225"/>
    </reaction>
</comment>
<comment type="similarity">
    <text evidence="2 11">Belongs to the DHHC palmitoyltransferase family.</text>
</comment>
<protein>
    <recommendedName>
        <fullName evidence="11">S-acyltransferase</fullName>
        <ecNumber evidence="11">2.3.1.225</ecNumber>
    </recommendedName>
    <alternativeName>
        <fullName evidence="11">Palmitoyltransferase</fullName>
    </alternativeName>
</protein>
<keyword evidence="7" id="KW-0564">Palmitate</keyword>
<dbReference type="Proteomes" id="UP000650467">
    <property type="component" value="Unassembled WGS sequence"/>
</dbReference>
<feature type="compositionally biased region" description="Low complexity" evidence="12">
    <location>
        <begin position="225"/>
        <end position="234"/>
    </location>
</feature>
<feature type="region of interest" description="Disordered" evidence="12">
    <location>
        <begin position="645"/>
        <end position="666"/>
    </location>
</feature>
<evidence type="ECO:0000259" key="13">
    <source>
        <dbReference type="Pfam" id="PF01529"/>
    </source>
</evidence>
<keyword evidence="6 11" id="KW-0472">Membrane</keyword>
<dbReference type="Pfam" id="PF01529">
    <property type="entry name" value="DHHC"/>
    <property type="match status" value="1"/>
</dbReference>
<dbReference type="PANTHER" id="PTHR22883">
    <property type="entry name" value="ZINC FINGER DHHC DOMAIN CONTAINING PROTEIN"/>
    <property type="match status" value="1"/>
</dbReference>
<name>A0A835T7A4_CHLIN</name>
<comment type="subcellular location">
    <subcellularLocation>
        <location evidence="1">Endomembrane system</location>
        <topology evidence="1">Multi-pass membrane protein</topology>
    </subcellularLocation>
</comment>
<keyword evidence="8" id="KW-0449">Lipoprotein</keyword>
<sequence length="666" mass="64427">MACRATGPALLTLHYVLMAGAIFGCGVRGLPAYYQAIVGLLLGASACLLWATHLADPGILPPSSSRDAVVMALESGEGAVPNRSRYARTVNGVWVRTMKMSEWRAERHHLLQPGQVGCFGADPAEDTYAAATGAAAATVAAAATAGGGHASGAAGGGGGGGGGAVALVGAGNGLSTKSGLVPAPAAAAAAAAVVAMGAAAGAAATGGDYAAHGTHADGGVGAGHGPVPVHASATSPPPTPPSLPGYVPLAPSPTAASAAAAAAMAQPAGFGGQAGQTAAAAGAAGMHASAGSGSSSGGGGGGLAAHLAAKAGPGDGCNAAASSAMAVAATSAVTAGSAVAATAAASESEPLVVHKYCVTCHIWRPERAHHCSVCGACMAHFDHHCGVVGNCVAALNHRFFASFMLLAQIVALLTVGGCAWRLKNDGFPGARSWSDAETYLLLFIAAVAAYHVFMLGFGAMHCVFLMCDMTTKEMINGFAVFRRNLPCVPRGSRSPARLARAWREMLLGPVRLRPRAFGAILDGICGHDYDQTPGATSGFGRDADAWAAHSPAVFGAVPAQAQEAGGAGAGGAGGAGAHGAFVPGVPQPPSLAQAQLAAAVQGQVPPTASGSVGAPAAAAGGAGGVPPGPGAGAYGYHAFARPGGDDVESGGDSGTRLIGGGVSVRA</sequence>
<evidence type="ECO:0000256" key="6">
    <source>
        <dbReference type="ARBA" id="ARBA00023136"/>
    </source>
</evidence>
<dbReference type="InterPro" id="IPR039859">
    <property type="entry name" value="PFA4/ZDH16/20/ERF2-like"/>
</dbReference>
<keyword evidence="3 11" id="KW-0808">Transferase</keyword>
<comment type="caution">
    <text evidence="14">The sequence shown here is derived from an EMBL/GenBank/DDBJ whole genome shotgun (WGS) entry which is preliminary data.</text>
</comment>
<evidence type="ECO:0000256" key="2">
    <source>
        <dbReference type="ARBA" id="ARBA00008574"/>
    </source>
</evidence>
<evidence type="ECO:0000256" key="11">
    <source>
        <dbReference type="RuleBase" id="RU079119"/>
    </source>
</evidence>
<dbReference type="PANTHER" id="PTHR22883:SF43">
    <property type="entry name" value="PALMITOYLTRANSFERASE APP"/>
    <property type="match status" value="1"/>
</dbReference>
<evidence type="ECO:0000313" key="15">
    <source>
        <dbReference type="Proteomes" id="UP000650467"/>
    </source>
</evidence>
<dbReference type="EMBL" id="JAEHOC010000018">
    <property type="protein sequence ID" value="KAG2433770.1"/>
    <property type="molecule type" value="Genomic_DNA"/>
</dbReference>
<evidence type="ECO:0000313" key="14">
    <source>
        <dbReference type="EMBL" id="KAG2433770.1"/>
    </source>
</evidence>
<dbReference type="GO" id="GO:0005794">
    <property type="term" value="C:Golgi apparatus"/>
    <property type="evidence" value="ECO:0007669"/>
    <property type="project" value="TreeGrafter"/>
</dbReference>
<dbReference type="InterPro" id="IPR001594">
    <property type="entry name" value="Palmitoyltrfase_DHHC"/>
</dbReference>
<proteinExistence type="inferred from homology"/>
<evidence type="ECO:0000256" key="9">
    <source>
        <dbReference type="ARBA" id="ARBA00023315"/>
    </source>
</evidence>
<feature type="transmembrane region" description="Helical" evidence="11">
    <location>
        <begin position="32"/>
        <end position="51"/>
    </location>
</feature>
<reference evidence="14" key="1">
    <citation type="journal article" date="2020" name="bioRxiv">
        <title>Comparative genomics of Chlamydomonas.</title>
        <authorList>
            <person name="Craig R.J."/>
            <person name="Hasan A.R."/>
            <person name="Ness R.W."/>
            <person name="Keightley P.D."/>
        </authorList>
    </citation>
    <scope>NUCLEOTIDE SEQUENCE</scope>
    <source>
        <strain evidence="14">SAG 7.73</strain>
    </source>
</reference>
<dbReference type="AlphaFoldDB" id="A0A835T7A4"/>
<evidence type="ECO:0000256" key="5">
    <source>
        <dbReference type="ARBA" id="ARBA00022989"/>
    </source>
</evidence>
<dbReference type="GO" id="GO:0006612">
    <property type="term" value="P:protein targeting to membrane"/>
    <property type="evidence" value="ECO:0007669"/>
    <property type="project" value="TreeGrafter"/>
</dbReference>
<dbReference type="EC" id="2.3.1.225" evidence="11"/>
<keyword evidence="4 11" id="KW-0812">Transmembrane</keyword>
<feature type="transmembrane region" description="Helical" evidence="11">
    <location>
        <begin position="6"/>
        <end position="25"/>
    </location>
</feature>
<accession>A0A835T7A4</accession>
<evidence type="ECO:0000256" key="12">
    <source>
        <dbReference type="SAM" id="MobiDB-lite"/>
    </source>
</evidence>
<feature type="region of interest" description="Disordered" evidence="12">
    <location>
        <begin position="220"/>
        <end position="248"/>
    </location>
</feature>
<keyword evidence="5 11" id="KW-1133">Transmembrane helix</keyword>
<feature type="transmembrane region" description="Helical" evidence="11">
    <location>
        <begin position="440"/>
        <end position="466"/>
    </location>
</feature>
<keyword evidence="15" id="KW-1185">Reference proteome</keyword>
<dbReference type="PROSITE" id="PS51257">
    <property type="entry name" value="PROKAR_LIPOPROTEIN"/>
    <property type="match status" value="1"/>
</dbReference>
<keyword evidence="9 11" id="KW-0012">Acyltransferase</keyword>
<feature type="domain" description="Palmitoyltransferase DHHC" evidence="13">
    <location>
        <begin position="354"/>
        <end position="476"/>
    </location>
</feature>
<dbReference type="GO" id="GO:0005783">
    <property type="term" value="C:endoplasmic reticulum"/>
    <property type="evidence" value="ECO:0007669"/>
    <property type="project" value="TreeGrafter"/>
</dbReference>
<dbReference type="PROSITE" id="PS50216">
    <property type="entry name" value="DHHC"/>
    <property type="match status" value="1"/>
</dbReference>
<dbReference type="OrthoDB" id="4096362at2759"/>
<evidence type="ECO:0000256" key="4">
    <source>
        <dbReference type="ARBA" id="ARBA00022692"/>
    </source>
</evidence>
<dbReference type="GO" id="GO:0019706">
    <property type="term" value="F:protein-cysteine S-palmitoyltransferase activity"/>
    <property type="evidence" value="ECO:0007669"/>
    <property type="project" value="UniProtKB-EC"/>
</dbReference>
<evidence type="ECO:0000256" key="8">
    <source>
        <dbReference type="ARBA" id="ARBA00023288"/>
    </source>
</evidence>
<gene>
    <name evidence="14" type="ORF">HXX76_008131</name>
</gene>
<comment type="domain">
    <text evidence="11">The DHHC domain is required for palmitoyltransferase activity.</text>
</comment>
<organism evidence="14 15">
    <name type="scientific">Chlamydomonas incerta</name>
    <dbReference type="NCBI Taxonomy" id="51695"/>
    <lineage>
        <taxon>Eukaryota</taxon>
        <taxon>Viridiplantae</taxon>
        <taxon>Chlorophyta</taxon>
        <taxon>core chlorophytes</taxon>
        <taxon>Chlorophyceae</taxon>
        <taxon>CS clade</taxon>
        <taxon>Chlamydomonadales</taxon>
        <taxon>Chlamydomonadaceae</taxon>
        <taxon>Chlamydomonas</taxon>
    </lineage>
</organism>
<feature type="transmembrane region" description="Helical" evidence="11">
    <location>
        <begin position="399"/>
        <end position="420"/>
    </location>
</feature>
<evidence type="ECO:0000256" key="1">
    <source>
        <dbReference type="ARBA" id="ARBA00004127"/>
    </source>
</evidence>
<evidence type="ECO:0000256" key="3">
    <source>
        <dbReference type="ARBA" id="ARBA00022679"/>
    </source>
</evidence>
<evidence type="ECO:0000256" key="7">
    <source>
        <dbReference type="ARBA" id="ARBA00023139"/>
    </source>
</evidence>
<evidence type="ECO:0000256" key="10">
    <source>
        <dbReference type="ARBA" id="ARBA00048048"/>
    </source>
</evidence>